<dbReference type="AlphaFoldDB" id="A0AAV4P523"/>
<protein>
    <submittedName>
        <fullName evidence="1">Uncharacterized protein</fullName>
    </submittedName>
</protein>
<comment type="caution">
    <text evidence="1">The sequence shown here is derived from an EMBL/GenBank/DDBJ whole genome shotgun (WGS) entry which is preliminary data.</text>
</comment>
<accession>A0AAV4P523</accession>
<dbReference type="Proteomes" id="UP001054945">
    <property type="component" value="Unassembled WGS sequence"/>
</dbReference>
<name>A0AAV4P523_CAEEX</name>
<reference evidence="1 2" key="1">
    <citation type="submission" date="2021-06" db="EMBL/GenBank/DDBJ databases">
        <title>Caerostris extrusa draft genome.</title>
        <authorList>
            <person name="Kono N."/>
            <person name="Arakawa K."/>
        </authorList>
    </citation>
    <scope>NUCLEOTIDE SEQUENCE [LARGE SCALE GENOMIC DNA]</scope>
</reference>
<organism evidence="1 2">
    <name type="scientific">Caerostris extrusa</name>
    <name type="common">Bark spider</name>
    <name type="synonym">Caerostris bankana</name>
    <dbReference type="NCBI Taxonomy" id="172846"/>
    <lineage>
        <taxon>Eukaryota</taxon>
        <taxon>Metazoa</taxon>
        <taxon>Ecdysozoa</taxon>
        <taxon>Arthropoda</taxon>
        <taxon>Chelicerata</taxon>
        <taxon>Arachnida</taxon>
        <taxon>Araneae</taxon>
        <taxon>Araneomorphae</taxon>
        <taxon>Entelegynae</taxon>
        <taxon>Araneoidea</taxon>
        <taxon>Araneidae</taxon>
        <taxon>Caerostris</taxon>
    </lineage>
</organism>
<proteinExistence type="predicted"/>
<gene>
    <name evidence="1" type="ORF">CEXT_558521</name>
</gene>
<keyword evidence="2" id="KW-1185">Reference proteome</keyword>
<sequence>MTDVAIFTFRKLSSRHINIFYATIINTCHVNVYSTVSVRPISSFTRPYNGHWAHFTAQAVTVRKTKVSAHFYCSKQDSARVAIAAHPLLLKNNTTPGANTKNYGDTTLTIKR</sequence>
<evidence type="ECO:0000313" key="1">
    <source>
        <dbReference type="EMBL" id="GIX90851.1"/>
    </source>
</evidence>
<dbReference type="EMBL" id="BPLR01021535">
    <property type="protein sequence ID" value="GIX90851.1"/>
    <property type="molecule type" value="Genomic_DNA"/>
</dbReference>
<evidence type="ECO:0000313" key="2">
    <source>
        <dbReference type="Proteomes" id="UP001054945"/>
    </source>
</evidence>